<accession>A0AAN9MLN9</accession>
<dbReference type="EMBL" id="JAYMYR010000006">
    <property type="protein sequence ID" value="KAK7356881.1"/>
    <property type="molecule type" value="Genomic_DNA"/>
</dbReference>
<reference evidence="1 2" key="1">
    <citation type="submission" date="2024-01" db="EMBL/GenBank/DDBJ databases">
        <title>The genomes of 5 underutilized Papilionoideae crops provide insights into root nodulation and disease resistanc.</title>
        <authorList>
            <person name="Jiang F."/>
        </authorList>
    </citation>
    <scope>NUCLEOTIDE SEQUENCE [LARGE SCALE GENOMIC DNA]</scope>
    <source>
        <strain evidence="1">JINMINGXINNONG_FW02</strain>
        <tissue evidence="1">Leaves</tissue>
    </source>
</reference>
<dbReference type="AlphaFoldDB" id="A0AAN9MLN9"/>
<protein>
    <submittedName>
        <fullName evidence="1">Uncharacterized protein</fullName>
    </submittedName>
</protein>
<evidence type="ECO:0000313" key="1">
    <source>
        <dbReference type="EMBL" id="KAK7356881.1"/>
    </source>
</evidence>
<dbReference type="Proteomes" id="UP001374584">
    <property type="component" value="Unassembled WGS sequence"/>
</dbReference>
<gene>
    <name evidence="1" type="ORF">VNO80_16161</name>
</gene>
<proteinExistence type="predicted"/>
<keyword evidence="2" id="KW-1185">Reference proteome</keyword>
<organism evidence="1 2">
    <name type="scientific">Phaseolus coccineus</name>
    <name type="common">Scarlet runner bean</name>
    <name type="synonym">Phaseolus multiflorus</name>
    <dbReference type="NCBI Taxonomy" id="3886"/>
    <lineage>
        <taxon>Eukaryota</taxon>
        <taxon>Viridiplantae</taxon>
        <taxon>Streptophyta</taxon>
        <taxon>Embryophyta</taxon>
        <taxon>Tracheophyta</taxon>
        <taxon>Spermatophyta</taxon>
        <taxon>Magnoliopsida</taxon>
        <taxon>eudicotyledons</taxon>
        <taxon>Gunneridae</taxon>
        <taxon>Pentapetalae</taxon>
        <taxon>rosids</taxon>
        <taxon>fabids</taxon>
        <taxon>Fabales</taxon>
        <taxon>Fabaceae</taxon>
        <taxon>Papilionoideae</taxon>
        <taxon>50 kb inversion clade</taxon>
        <taxon>NPAAA clade</taxon>
        <taxon>indigoferoid/millettioid clade</taxon>
        <taxon>Phaseoleae</taxon>
        <taxon>Phaseolus</taxon>
    </lineage>
</organism>
<name>A0AAN9MLN9_PHACN</name>
<sequence>MAYLMLSGAENTKLTSGISPSGLGSVGLNFHKRVFYRNDVVSYGYMTPRLDSSITRRRDFGSSSAHGVPLAYVEEAGDPYKAEMEECDVINPCTL</sequence>
<comment type="caution">
    <text evidence="1">The sequence shown here is derived from an EMBL/GenBank/DDBJ whole genome shotgun (WGS) entry which is preliminary data.</text>
</comment>
<evidence type="ECO:0000313" key="2">
    <source>
        <dbReference type="Proteomes" id="UP001374584"/>
    </source>
</evidence>